<dbReference type="AlphaFoldDB" id="A0AAW1CI15"/>
<dbReference type="PROSITE" id="PS50240">
    <property type="entry name" value="TRYPSIN_DOM"/>
    <property type="match status" value="1"/>
</dbReference>
<feature type="compositionally biased region" description="Low complexity" evidence="3">
    <location>
        <begin position="580"/>
        <end position="640"/>
    </location>
</feature>
<comment type="caution">
    <text evidence="5">The sequence shown here is derived from an EMBL/GenBank/DDBJ whole genome shotgun (WGS) entry which is preliminary data.</text>
</comment>
<keyword evidence="6" id="KW-1185">Reference proteome</keyword>
<evidence type="ECO:0000313" key="6">
    <source>
        <dbReference type="Proteomes" id="UP001461498"/>
    </source>
</evidence>
<organism evidence="5 6">
    <name type="scientific">Rhynocoris fuscipes</name>
    <dbReference type="NCBI Taxonomy" id="488301"/>
    <lineage>
        <taxon>Eukaryota</taxon>
        <taxon>Metazoa</taxon>
        <taxon>Ecdysozoa</taxon>
        <taxon>Arthropoda</taxon>
        <taxon>Hexapoda</taxon>
        <taxon>Insecta</taxon>
        <taxon>Pterygota</taxon>
        <taxon>Neoptera</taxon>
        <taxon>Paraneoptera</taxon>
        <taxon>Hemiptera</taxon>
        <taxon>Heteroptera</taxon>
        <taxon>Panheteroptera</taxon>
        <taxon>Cimicomorpha</taxon>
        <taxon>Reduviidae</taxon>
        <taxon>Harpactorinae</taxon>
        <taxon>Harpactorini</taxon>
        <taxon>Rhynocoris</taxon>
    </lineage>
</organism>
<dbReference type="InterPro" id="IPR043504">
    <property type="entry name" value="Peptidase_S1_PA_chymotrypsin"/>
</dbReference>
<dbReference type="InterPro" id="IPR001254">
    <property type="entry name" value="Trypsin_dom"/>
</dbReference>
<sequence>MKNFSKILFSCGLVWYIIFVNIKSSEARKRRKTTTFDPDQVYHDQKDFFHGDLYKPHYTKKNPCAPIVLPSCLPPGRGKRIRRIYPKSFYPNNDYDDYYYSSDYEEPLDGDVVPYLGWMAHDGYESTCSATLLYPSWAITTATCIIDWNEDNTTIKFGEVHHFINHSSHVEQSRKVVKFFRMPYHDGTYHDEKNDVALVYFQEPVKYGMHIYPIKLAQKHMWNKEDRLDCKVAGHDMYNVSIIYNATAVRGYGENYCNCLDEERNICVTEKIVNKKCIQDTGGPLVCKVNRKHYLIGVRHGLFRQELCDSRSRGIRVFNKQIPAKRSLNIANSRKKSIAELNNDDIPINKDDVSDETFNVEKEEEKSSEENLVPGEEESINNLDYPVMETVKDDEEDEEENSFIPVEVEVVFQKTESPDDSFKTGKLSTKRRKVKTTEMSIAEGTEVPADNFLTGKLSTEATGGQITEGGFGTATREGTTKNGIGCMKKKKCVLDDTLIVYTYLNSVSNWIDDTLKTYPQDPVEYLDEGELRSRGNSSAVGEYEYDDIPTVNKTGDIDPGEDDGDADASSVSTDADDVSADASSESTDVGSESTDAGDGSTVAADGGADASSESTDAGDGSTVESSESADASSGNASTSSESKDKGSKSNNNNKGSKKSGKKVKYAHVTEPPIEYIDALHLYTMEEYGSAKVCHSSEKLIFFFFIINAILNHI</sequence>
<protein>
    <recommendedName>
        <fullName evidence="4">Peptidase S1 domain-containing protein</fullName>
    </recommendedName>
</protein>
<evidence type="ECO:0000256" key="1">
    <source>
        <dbReference type="ARBA" id="ARBA00023157"/>
    </source>
</evidence>
<evidence type="ECO:0000313" key="5">
    <source>
        <dbReference type="EMBL" id="KAK9496975.1"/>
    </source>
</evidence>
<evidence type="ECO:0000256" key="2">
    <source>
        <dbReference type="ARBA" id="ARBA00024195"/>
    </source>
</evidence>
<dbReference type="Proteomes" id="UP001461498">
    <property type="component" value="Unassembled WGS sequence"/>
</dbReference>
<dbReference type="InterPro" id="IPR009003">
    <property type="entry name" value="Peptidase_S1_PA"/>
</dbReference>
<dbReference type="SUPFAM" id="SSF50494">
    <property type="entry name" value="Trypsin-like serine proteases"/>
    <property type="match status" value="1"/>
</dbReference>
<dbReference type="GO" id="GO:0006508">
    <property type="term" value="P:proteolysis"/>
    <property type="evidence" value="ECO:0007669"/>
    <property type="project" value="InterPro"/>
</dbReference>
<proteinExistence type="inferred from homology"/>
<dbReference type="SMART" id="SM00020">
    <property type="entry name" value="Tryp_SPc"/>
    <property type="match status" value="1"/>
</dbReference>
<feature type="region of interest" description="Disordered" evidence="3">
    <location>
        <begin position="527"/>
        <end position="664"/>
    </location>
</feature>
<gene>
    <name evidence="5" type="ORF">O3M35_012834</name>
</gene>
<evidence type="ECO:0000259" key="4">
    <source>
        <dbReference type="PROSITE" id="PS50240"/>
    </source>
</evidence>
<name>A0AAW1CI15_9HEMI</name>
<dbReference type="InterPro" id="IPR001314">
    <property type="entry name" value="Peptidase_S1A"/>
</dbReference>
<dbReference type="GO" id="GO:0004252">
    <property type="term" value="F:serine-type endopeptidase activity"/>
    <property type="evidence" value="ECO:0007669"/>
    <property type="project" value="InterPro"/>
</dbReference>
<feature type="domain" description="Peptidase S1" evidence="4">
    <location>
        <begin position="114"/>
        <end position="327"/>
    </location>
</feature>
<comment type="similarity">
    <text evidence="2">Belongs to the peptidase S1 family. CLIP subfamily.</text>
</comment>
<reference evidence="5 6" key="1">
    <citation type="submission" date="2022-12" db="EMBL/GenBank/DDBJ databases">
        <title>Chromosome-level genome assembly of true bugs.</title>
        <authorList>
            <person name="Ma L."/>
            <person name="Li H."/>
        </authorList>
    </citation>
    <scope>NUCLEOTIDE SEQUENCE [LARGE SCALE GENOMIC DNA]</scope>
    <source>
        <strain evidence="5">Lab_2022b</strain>
    </source>
</reference>
<accession>A0AAW1CI15</accession>
<dbReference type="PRINTS" id="PR00722">
    <property type="entry name" value="CHYMOTRYPSIN"/>
</dbReference>
<dbReference type="Pfam" id="PF00089">
    <property type="entry name" value="Trypsin"/>
    <property type="match status" value="1"/>
</dbReference>
<keyword evidence="1" id="KW-1015">Disulfide bond</keyword>
<dbReference type="EMBL" id="JAPXFL010000025">
    <property type="protein sequence ID" value="KAK9496975.1"/>
    <property type="molecule type" value="Genomic_DNA"/>
</dbReference>
<dbReference type="InterPro" id="IPR051487">
    <property type="entry name" value="Ser/Thr_Proteases_Immune/Dev"/>
</dbReference>
<dbReference type="PANTHER" id="PTHR24256">
    <property type="entry name" value="TRYPTASE-RELATED"/>
    <property type="match status" value="1"/>
</dbReference>
<dbReference type="Gene3D" id="2.40.10.10">
    <property type="entry name" value="Trypsin-like serine proteases"/>
    <property type="match status" value="2"/>
</dbReference>
<evidence type="ECO:0000256" key="3">
    <source>
        <dbReference type="SAM" id="MobiDB-lite"/>
    </source>
</evidence>
<feature type="compositionally biased region" description="Basic residues" evidence="3">
    <location>
        <begin position="655"/>
        <end position="664"/>
    </location>
</feature>